<dbReference type="Gene3D" id="3.30.2160.10">
    <property type="entry name" value="Hect, E3 ligase catalytic domain"/>
    <property type="match status" value="1"/>
</dbReference>
<dbReference type="SMART" id="SM00239">
    <property type="entry name" value="C2"/>
    <property type="match status" value="1"/>
</dbReference>
<dbReference type="Pfam" id="PF00397">
    <property type="entry name" value="WW"/>
    <property type="match status" value="3"/>
</dbReference>
<evidence type="ECO:0000313" key="15">
    <source>
        <dbReference type="EMBL" id="KAJ1734658.1"/>
    </source>
</evidence>
<dbReference type="PROSITE" id="PS50020">
    <property type="entry name" value="WW_DOMAIN_2"/>
    <property type="match status" value="3"/>
</dbReference>
<evidence type="ECO:0000259" key="13">
    <source>
        <dbReference type="PROSITE" id="PS50020"/>
    </source>
</evidence>
<dbReference type="InterPro" id="IPR024928">
    <property type="entry name" value="E3_ub_ligase_SMURF1"/>
</dbReference>
<dbReference type="InterPro" id="IPR000008">
    <property type="entry name" value="C2_dom"/>
</dbReference>
<dbReference type="GO" id="GO:0005737">
    <property type="term" value="C:cytoplasm"/>
    <property type="evidence" value="ECO:0007669"/>
    <property type="project" value="UniProtKB-SubCell"/>
</dbReference>
<evidence type="ECO:0000256" key="10">
    <source>
        <dbReference type="PROSITE-ProRule" id="PRU00104"/>
    </source>
</evidence>
<feature type="region of interest" description="Disordered" evidence="11">
    <location>
        <begin position="250"/>
        <end position="308"/>
    </location>
</feature>
<dbReference type="Pfam" id="PF00632">
    <property type="entry name" value="HECT"/>
    <property type="match status" value="1"/>
</dbReference>
<dbReference type="InterPro" id="IPR050409">
    <property type="entry name" value="E3_ubiq-protein_ligase"/>
</dbReference>
<evidence type="ECO:0000256" key="3">
    <source>
        <dbReference type="ARBA" id="ARBA00004906"/>
    </source>
</evidence>
<dbReference type="PROSITE" id="PS50237">
    <property type="entry name" value="HECT"/>
    <property type="match status" value="1"/>
</dbReference>
<dbReference type="FunFam" id="2.20.70.10:FF:000017">
    <property type="entry name" value="E3 ubiquitin-protein ligase"/>
    <property type="match status" value="2"/>
</dbReference>
<evidence type="ECO:0000256" key="1">
    <source>
        <dbReference type="ARBA" id="ARBA00000885"/>
    </source>
</evidence>
<dbReference type="Gene3D" id="3.30.2410.10">
    <property type="entry name" value="Hect, E3 ligase catalytic domain"/>
    <property type="match status" value="1"/>
</dbReference>
<dbReference type="Gene3D" id="3.90.1750.10">
    <property type="entry name" value="Hect, E3 ligase catalytic domains"/>
    <property type="match status" value="1"/>
</dbReference>
<feature type="domain" description="WW" evidence="13">
    <location>
        <begin position="301"/>
        <end position="334"/>
    </location>
</feature>
<dbReference type="PANTHER" id="PTHR11254:SF440">
    <property type="entry name" value="E3 UBIQUITIN-PROTEIN LIGASE NEDD-4"/>
    <property type="match status" value="1"/>
</dbReference>
<dbReference type="PROSITE" id="PS01159">
    <property type="entry name" value="WW_DOMAIN_1"/>
    <property type="match status" value="2"/>
</dbReference>
<evidence type="ECO:0000256" key="6">
    <source>
        <dbReference type="ARBA" id="ARBA00022737"/>
    </source>
</evidence>
<comment type="catalytic activity">
    <reaction evidence="1 8">
        <text>S-ubiquitinyl-[E2 ubiquitin-conjugating enzyme]-L-cysteine + [acceptor protein]-L-lysine = [E2 ubiquitin-conjugating enzyme]-L-cysteine + N(6)-ubiquitinyl-[acceptor protein]-L-lysine.</text>
        <dbReference type="EC" id="2.3.2.26"/>
    </reaction>
</comment>
<dbReference type="GO" id="GO:0061630">
    <property type="term" value="F:ubiquitin protein ligase activity"/>
    <property type="evidence" value="ECO:0007669"/>
    <property type="project" value="UniProtKB-EC"/>
</dbReference>
<dbReference type="Proteomes" id="UP001143981">
    <property type="component" value="Unassembled WGS sequence"/>
</dbReference>
<dbReference type="GO" id="GO:0016567">
    <property type="term" value="P:protein ubiquitination"/>
    <property type="evidence" value="ECO:0007669"/>
    <property type="project" value="TreeGrafter"/>
</dbReference>
<sequence>MLLAADNLYKRELFRLPDPFVVLTVDGAQTQTTKVLKRTLSPYWNESFRMQAQPGSVVTAQVFDQRRFKKHGQGFLGVINVQVSQHLNMETGGEAMVTQDLKNSNSSEAVQGRLVLQLSAASEPADDSAVMFTLFSRNNRRDPGRQPQSGRSSAAPTTPPRAPDSAAPVAAGAAVGAAAAPSTGAGPVPRIPTAASSAASSNSPPQAANPNPAANASNSAEAGDSLPQGWEQRIDHLGRVYYVDHTTRTTTWRRPGASGSAAGPEPTSGERLRHMSRTLPDTSTPASSAASSAGNGASSLGPLPSGWEQRLTAEGRPYFVNHIARTTTWDDPRLRSNQAPGSNRAAAVAGIAGQTASRLGPLPSGWEMRLTAQGRVYFVDHNTKTTTWDDPRLPSNLDSNVPQYKRDFRRKIIYFRSQAAMRPVPGQCHMKVARNAIFEHSYNEIMRVPVSELKKRLMIKFDGEDGLDYGGVSREFFFLLSHEMFNPSYCLFEYSAHDTYTLQINTHSSINPEHLNYFRFIGRTMGMAIFHRRFLDAFFTMSFYKMILKKPITLEDMQSVDADIYRSLKWTLENDISDMGFTFTVDDDRFGERVEVELKPGGKDIDVTEENKKEFVHLSIQYRVCDRIKEQFEAFQAGFYELIPEDLIQVFDERELELLIGGLAEIDVDDWKKHTDYRGYTESDQVVQWFWKFVAEMDSEHQSRLLQFTTGTSRIPVNGFKDLQGSDGPRRFTIEKSGDIVALPKSHTCFNRIDLPPYTDYKTLASKLTLAIENTVGFGQE</sequence>
<feature type="compositionally biased region" description="Low complexity" evidence="11">
    <location>
        <begin position="278"/>
        <end position="303"/>
    </location>
</feature>
<dbReference type="InterPro" id="IPR000569">
    <property type="entry name" value="HECT_dom"/>
</dbReference>
<keyword evidence="7 8" id="KW-0833">Ubl conjugation pathway</keyword>
<name>A0A9W8D151_9FUNG</name>
<keyword evidence="4" id="KW-0963">Cytoplasm</keyword>
<evidence type="ECO:0000313" key="16">
    <source>
        <dbReference type="Proteomes" id="UP001143981"/>
    </source>
</evidence>
<dbReference type="EC" id="2.3.2.26" evidence="8"/>
<comment type="pathway">
    <text evidence="3 8">Protein modification; protein ubiquitination.</text>
</comment>
<dbReference type="CDD" id="cd00201">
    <property type="entry name" value="WW"/>
    <property type="match status" value="3"/>
</dbReference>
<evidence type="ECO:0000256" key="2">
    <source>
        <dbReference type="ARBA" id="ARBA00004496"/>
    </source>
</evidence>
<dbReference type="SMART" id="SM00119">
    <property type="entry name" value="HECTc"/>
    <property type="match status" value="1"/>
</dbReference>
<dbReference type="SUPFAM" id="SSF56204">
    <property type="entry name" value="Hect, E3 ligase catalytic domain"/>
    <property type="match status" value="1"/>
</dbReference>
<dbReference type="Gene3D" id="2.20.70.10">
    <property type="match status" value="2"/>
</dbReference>
<dbReference type="FunFam" id="3.30.2410.10:FF:000001">
    <property type="entry name" value="E3 ubiquitin-protein ligase NEDD4-like"/>
    <property type="match status" value="1"/>
</dbReference>
<dbReference type="InterPro" id="IPR036020">
    <property type="entry name" value="WW_dom_sf"/>
</dbReference>
<dbReference type="InterPro" id="IPR035983">
    <property type="entry name" value="Hect_E3_ubiquitin_ligase"/>
</dbReference>
<dbReference type="PANTHER" id="PTHR11254">
    <property type="entry name" value="HECT DOMAIN UBIQUITIN-PROTEIN LIGASE"/>
    <property type="match status" value="1"/>
</dbReference>
<dbReference type="FunFam" id="3.90.1750.10:FF:000079">
    <property type="entry name" value="E3 ubiquitin-protein ligase"/>
    <property type="match status" value="1"/>
</dbReference>
<keyword evidence="5 8" id="KW-0808">Transferase</keyword>
<dbReference type="GO" id="GO:0006511">
    <property type="term" value="P:ubiquitin-dependent protein catabolic process"/>
    <property type="evidence" value="ECO:0007669"/>
    <property type="project" value="InterPro"/>
</dbReference>
<feature type="domain" description="WW" evidence="13">
    <location>
        <begin position="224"/>
        <end position="257"/>
    </location>
</feature>
<dbReference type="InterPro" id="IPR001202">
    <property type="entry name" value="WW_dom"/>
</dbReference>
<comment type="caution">
    <text evidence="15">The sequence shown here is derived from an EMBL/GenBank/DDBJ whole genome shotgun (WGS) entry which is preliminary data.</text>
</comment>
<feature type="domain" description="C2" evidence="12">
    <location>
        <begin position="1"/>
        <end position="96"/>
    </location>
</feature>
<feature type="compositionally biased region" description="Low complexity" evidence="11">
    <location>
        <begin position="163"/>
        <end position="220"/>
    </location>
</feature>
<dbReference type="Gene3D" id="2.60.40.150">
    <property type="entry name" value="C2 domain"/>
    <property type="match status" value="1"/>
</dbReference>
<dbReference type="EMBL" id="JANBOI010000063">
    <property type="protein sequence ID" value="KAJ1734658.1"/>
    <property type="molecule type" value="Genomic_DNA"/>
</dbReference>
<accession>A0A9W8D151</accession>
<comment type="subcellular location">
    <subcellularLocation>
        <location evidence="2">Cytoplasm</location>
    </subcellularLocation>
</comment>
<organism evidence="15 16">
    <name type="scientific">Coemansia biformis</name>
    <dbReference type="NCBI Taxonomy" id="1286918"/>
    <lineage>
        <taxon>Eukaryota</taxon>
        <taxon>Fungi</taxon>
        <taxon>Fungi incertae sedis</taxon>
        <taxon>Zoopagomycota</taxon>
        <taxon>Kickxellomycotina</taxon>
        <taxon>Kickxellomycetes</taxon>
        <taxon>Kickxellales</taxon>
        <taxon>Kickxellaceae</taxon>
        <taxon>Coemansia</taxon>
    </lineage>
</organism>
<dbReference type="OrthoDB" id="8068875at2759"/>
<evidence type="ECO:0000256" key="7">
    <source>
        <dbReference type="ARBA" id="ARBA00022786"/>
    </source>
</evidence>
<feature type="region of interest" description="Disordered" evidence="11">
    <location>
        <begin position="137"/>
        <end position="226"/>
    </location>
</feature>
<evidence type="ECO:0000256" key="8">
    <source>
        <dbReference type="PIRNR" id="PIRNR001569"/>
    </source>
</evidence>
<feature type="domain" description="HECT" evidence="14">
    <location>
        <begin position="449"/>
        <end position="781"/>
    </location>
</feature>
<reference evidence="15" key="1">
    <citation type="submission" date="2022-07" db="EMBL/GenBank/DDBJ databases">
        <title>Phylogenomic reconstructions and comparative analyses of Kickxellomycotina fungi.</title>
        <authorList>
            <person name="Reynolds N.K."/>
            <person name="Stajich J.E."/>
            <person name="Barry K."/>
            <person name="Grigoriev I.V."/>
            <person name="Crous P."/>
            <person name="Smith M.E."/>
        </authorList>
    </citation>
    <scope>NUCLEOTIDE SEQUENCE</scope>
    <source>
        <strain evidence="15">BCRC 34381</strain>
    </source>
</reference>
<dbReference type="SUPFAM" id="SSF51045">
    <property type="entry name" value="WW domain"/>
    <property type="match status" value="3"/>
</dbReference>
<dbReference type="AlphaFoldDB" id="A0A9W8D151"/>
<evidence type="ECO:0000259" key="14">
    <source>
        <dbReference type="PROSITE" id="PS50237"/>
    </source>
</evidence>
<dbReference type="Pfam" id="PF00168">
    <property type="entry name" value="C2"/>
    <property type="match status" value="1"/>
</dbReference>
<dbReference type="PIRSF" id="PIRSF001569">
    <property type="entry name" value="E3_ub_ligase_SMURF1"/>
    <property type="match status" value="1"/>
</dbReference>
<feature type="active site" description="Glycyl thioester intermediate" evidence="9 10">
    <location>
        <position position="749"/>
    </location>
</feature>
<evidence type="ECO:0000256" key="4">
    <source>
        <dbReference type="ARBA" id="ARBA00022490"/>
    </source>
</evidence>
<dbReference type="SMART" id="SM00456">
    <property type="entry name" value="WW"/>
    <property type="match status" value="3"/>
</dbReference>
<proteinExistence type="predicted"/>
<dbReference type="PROSITE" id="PS50004">
    <property type="entry name" value="C2"/>
    <property type="match status" value="1"/>
</dbReference>
<dbReference type="FunFam" id="3.30.2160.10:FF:000001">
    <property type="entry name" value="E3 ubiquitin-protein ligase NEDD4-like"/>
    <property type="match status" value="1"/>
</dbReference>
<dbReference type="InterPro" id="IPR035892">
    <property type="entry name" value="C2_domain_sf"/>
</dbReference>
<keyword evidence="6" id="KW-0677">Repeat</keyword>
<protein>
    <recommendedName>
        <fullName evidence="8">E3 ubiquitin-protein ligase</fullName>
        <ecNumber evidence="8">2.3.2.26</ecNumber>
    </recommendedName>
</protein>
<evidence type="ECO:0000259" key="12">
    <source>
        <dbReference type="PROSITE" id="PS50004"/>
    </source>
</evidence>
<dbReference type="SUPFAM" id="SSF49562">
    <property type="entry name" value="C2 domain (Calcium/lipid-binding domain, CaLB)"/>
    <property type="match status" value="1"/>
</dbReference>
<gene>
    <name evidence="15" type="ORF">LPJ61_000963</name>
</gene>
<keyword evidence="16" id="KW-1185">Reference proteome</keyword>
<evidence type="ECO:0000256" key="11">
    <source>
        <dbReference type="SAM" id="MobiDB-lite"/>
    </source>
</evidence>
<feature type="domain" description="WW" evidence="13">
    <location>
        <begin position="360"/>
        <end position="393"/>
    </location>
</feature>
<evidence type="ECO:0000256" key="5">
    <source>
        <dbReference type="ARBA" id="ARBA00022679"/>
    </source>
</evidence>
<dbReference type="CDD" id="cd00078">
    <property type="entry name" value="HECTc"/>
    <property type="match status" value="1"/>
</dbReference>
<evidence type="ECO:0000256" key="9">
    <source>
        <dbReference type="PIRSR" id="PIRSR001569-1"/>
    </source>
</evidence>